<feature type="compositionally biased region" description="Polar residues" evidence="1">
    <location>
        <begin position="37"/>
        <end position="54"/>
    </location>
</feature>
<gene>
    <name evidence="3" type="ORF">CKAH01_06580</name>
</gene>
<evidence type="ECO:0000256" key="2">
    <source>
        <dbReference type="SAM" id="Phobius"/>
    </source>
</evidence>
<feature type="region of interest" description="Disordered" evidence="1">
    <location>
        <begin position="1"/>
        <end position="54"/>
    </location>
</feature>
<reference evidence="3" key="1">
    <citation type="submission" date="2023-02" db="EMBL/GenBank/DDBJ databases">
        <title>Colletotrichum kahawae CIFC_Que2 genome sequencing and assembly.</title>
        <authorList>
            <person name="Baroncelli R."/>
        </authorList>
    </citation>
    <scope>NUCLEOTIDE SEQUENCE</scope>
    <source>
        <strain evidence="3">CIFC_Que2</strain>
    </source>
</reference>
<feature type="compositionally biased region" description="Low complexity" evidence="1">
    <location>
        <begin position="1"/>
        <end position="16"/>
    </location>
</feature>
<feature type="region of interest" description="Disordered" evidence="1">
    <location>
        <begin position="177"/>
        <end position="204"/>
    </location>
</feature>
<comment type="caution">
    <text evidence="3">The sequence shown here is derived from an EMBL/GenBank/DDBJ whole genome shotgun (WGS) entry which is preliminary data.</text>
</comment>
<evidence type="ECO:0000256" key="1">
    <source>
        <dbReference type="SAM" id="MobiDB-lite"/>
    </source>
</evidence>
<proteinExistence type="predicted"/>
<name>A0AAE0D3M3_COLKA</name>
<keyword evidence="4" id="KW-1185">Reference proteome</keyword>
<protein>
    <submittedName>
        <fullName evidence="3">Uncharacterized protein</fullName>
    </submittedName>
</protein>
<evidence type="ECO:0000313" key="3">
    <source>
        <dbReference type="EMBL" id="KAK2749083.1"/>
    </source>
</evidence>
<dbReference type="EMBL" id="VYYT01000278">
    <property type="protein sequence ID" value="KAK2749083.1"/>
    <property type="molecule type" value="Genomic_DNA"/>
</dbReference>
<sequence>MCEVRQVPPGQQRPPQAGTPLASRCSLLAEPRPVLPGSTTTTTKGSRNSGTARTSFLPWPSWPVHHPQISKLVIPAPAPQKASSSTLYPRRETLNPFANPHVKLPPTLPPSFFPPAPAQRRLSAYLDPNKPTCRPGKVRRGAIFPPDCLARAESLSHVPPSPNGIPPLARSNVAPMRLPSPQGLSRMDHPARRPSMSPSVGSSTLARTPLAAPVSWSRFAKPPPAVLRIFAAIVLAIVLTPLCHILVKRPTPNIGTALHTQNGFHARMRHQPGPPA</sequence>
<keyword evidence="2" id="KW-0472">Membrane</keyword>
<feature type="transmembrane region" description="Helical" evidence="2">
    <location>
        <begin position="225"/>
        <end position="247"/>
    </location>
</feature>
<dbReference type="AlphaFoldDB" id="A0AAE0D3M3"/>
<keyword evidence="2" id="KW-1133">Transmembrane helix</keyword>
<dbReference type="Proteomes" id="UP001281614">
    <property type="component" value="Unassembled WGS sequence"/>
</dbReference>
<accession>A0AAE0D3M3</accession>
<evidence type="ECO:0000313" key="4">
    <source>
        <dbReference type="Proteomes" id="UP001281614"/>
    </source>
</evidence>
<keyword evidence="2" id="KW-0812">Transmembrane</keyword>
<organism evidence="3 4">
    <name type="scientific">Colletotrichum kahawae</name>
    <name type="common">Coffee berry disease fungus</name>
    <dbReference type="NCBI Taxonomy" id="34407"/>
    <lineage>
        <taxon>Eukaryota</taxon>
        <taxon>Fungi</taxon>
        <taxon>Dikarya</taxon>
        <taxon>Ascomycota</taxon>
        <taxon>Pezizomycotina</taxon>
        <taxon>Sordariomycetes</taxon>
        <taxon>Hypocreomycetidae</taxon>
        <taxon>Glomerellales</taxon>
        <taxon>Glomerellaceae</taxon>
        <taxon>Colletotrichum</taxon>
        <taxon>Colletotrichum gloeosporioides species complex</taxon>
    </lineage>
</organism>